<dbReference type="RefSeq" id="WP_261613964.1">
    <property type="nucleotide sequence ID" value="NZ_JALIDZ010000001.1"/>
</dbReference>
<dbReference type="InterPro" id="IPR007439">
    <property type="entry name" value="Chemotax_Pase_CheZ"/>
</dbReference>
<evidence type="ECO:0000256" key="1">
    <source>
        <dbReference type="SAM" id="MobiDB-lite"/>
    </source>
</evidence>
<dbReference type="Proteomes" id="UP001320898">
    <property type="component" value="Unassembled WGS sequence"/>
</dbReference>
<dbReference type="AlphaFoldDB" id="A0AAW5QRA9"/>
<organism evidence="2 3">
    <name type="scientific">Microbaculum marinisediminis</name>
    <dbReference type="NCBI Taxonomy" id="2931392"/>
    <lineage>
        <taxon>Bacteria</taxon>
        <taxon>Pseudomonadati</taxon>
        <taxon>Pseudomonadota</taxon>
        <taxon>Alphaproteobacteria</taxon>
        <taxon>Hyphomicrobiales</taxon>
        <taxon>Tepidamorphaceae</taxon>
        <taxon>Microbaculum</taxon>
    </lineage>
</organism>
<dbReference type="Pfam" id="PF04344">
    <property type="entry name" value="CheZ"/>
    <property type="match status" value="1"/>
</dbReference>
<protein>
    <submittedName>
        <fullName evidence="2">Protein phosphatase CheZ</fullName>
    </submittedName>
</protein>
<reference evidence="2 3" key="1">
    <citation type="submission" date="2022-04" db="EMBL/GenBank/DDBJ databases">
        <authorList>
            <person name="Ye Y.-Q."/>
            <person name="Du Z.-J."/>
        </authorList>
    </citation>
    <scope>NUCLEOTIDE SEQUENCE [LARGE SCALE GENOMIC DNA]</scope>
    <source>
        <strain evidence="2 3">A6E488</strain>
    </source>
</reference>
<dbReference type="GO" id="GO:0009288">
    <property type="term" value="C:bacterial-type flagellum"/>
    <property type="evidence" value="ECO:0007669"/>
    <property type="project" value="InterPro"/>
</dbReference>
<dbReference type="SUPFAM" id="SSF75708">
    <property type="entry name" value="Chemotaxis phosphatase CheZ"/>
    <property type="match status" value="1"/>
</dbReference>
<dbReference type="GO" id="GO:0050920">
    <property type="term" value="P:regulation of chemotaxis"/>
    <property type="evidence" value="ECO:0007669"/>
    <property type="project" value="InterPro"/>
</dbReference>
<accession>A0AAW5QRA9</accession>
<feature type="compositionally biased region" description="Acidic residues" evidence="1">
    <location>
        <begin position="205"/>
        <end position="216"/>
    </location>
</feature>
<gene>
    <name evidence="2" type="ORF">MUB46_00850</name>
</gene>
<keyword evidence="3" id="KW-1185">Reference proteome</keyword>
<evidence type="ECO:0000313" key="3">
    <source>
        <dbReference type="Proteomes" id="UP001320898"/>
    </source>
</evidence>
<comment type="caution">
    <text evidence="2">The sequence shown here is derived from an EMBL/GenBank/DDBJ whole genome shotgun (WGS) entry which is preliminary data.</text>
</comment>
<feature type="region of interest" description="Disordered" evidence="1">
    <location>
        <begin position="169"/>
        <end position="216"/>
    </location>
</feature>
<dbReference type="Gene3D" id="1.10.287.500">
    <property type="entry name" value="Helix hairpin bin"/>
    <property type="match status" value="2"/>
</dbReference>
<proteinExistence type="predicted"/>
<sequence>MANTESGAARVSRVLDEIGIGTNGDITVNEILSLAQTMSSSLSSVYRAVDASIQREFREIASYIEAMKTDIAGLQANDLQQTHLPTAGKELDAVVEATEEATNTIMECAETIMNADDADHDAYKALVDENVMKIFEACSFQDITGQRITKVVETLRMIDDRVSRFAQRMRVEDSEGHANEDEASRVQRRKDLLLDGPQAKGEGVSQDEVDDLFSAA</sequence>
<evidence type="ECO:0000313" key="2">
    <source>
        <dbReference type="EMBL" id="MCT8970397.1"/>
    </source>
</evidence>
<dbReference type="GO" id="GO:0003824">
    <property type="term" value="F:catalytic activity"/>
    <property type="evidence" value="ECO:0007669"/>
    <property type="project" value="InterPro"/>
</dbReference>
<dbReference type="EMBL" id="JALIDZ010000001">
    <property type="protein sequence ID" value="MCT8970397.1"/>
    <property type="molecule type" value="Genomic_DNA"/>
</dbReference>
<feature type="compositionally biased region" description="Basic and acidic residues" evidence="1">
    <location>
        <begin position="169"/>
        <end position="193"/>
    </location>
</feature>
<name>A0AAW5QRA9_9HYPH</name>